<accession>A0ABY8QXD5</accession>
<dbReference type="EMBL" id="CP090958">
    <property type="protein sequence ID" value="WGW13049.1"/>
    <property type="molecule type" value="Genomic_DNA"/>
</dbReference>
<dbReference type="InterPro" id="IPR000277">
    <property type="entry name" value="Cys/Met-Metab_PyrdxlP-dep_enz"/>
</dbReference>
<dbReference type="Gene3D" id="3.90.1150.10">
    <property type="entry name" value="Aspartate Aminotransferase, domain 1"/>
    <property type="match status" value="1"/>
</dbReference>
<gene>
    <name evidence="4" type="ORF">LWF01_04555</name>
</gene>
<evidence type="ECO:0000313" key="4">
    <source>
        <dbReference type="EMBL" id="WGW13049.1"/>
    </source>
</evidence>
<dbReference type="PANTHER" id="PTHR11808:SF85">
    <property type="entry name" value="CYSTATHIONINE GAMMA-LYASE-RELATED"/>
    <property type="match status" value="1"/>
</dbReference>
<dbReference type="InterPro" id="IPR015424">
    <property type="entry name" value="PyrdxlP-dep_Trfase"/>
</dbReference>
<keyword evidence="4" id="KW-0808">Transferase</keyword>
<dbReference type="SUPFAM" id="SSF53383">
    <property type="entry name" value="PLP-dependent transferases"/>
    <property type="match status" value="1"/>
</dbReference>
<evidence type="ECO:0000256" key="3">
    <source>
        <dbReference type="RuleBase" id="RU362118"/>
    </source>
</evidence>
<keyword evidence="2 3" id="KW-0663">Pyridoxal phosphate</keyword>
<evidence type="ECO:0000256" key="1">
    <source>
        <dbReference type="ARBA" id="ARBA00001933"/>
    </source>
</evidence>
<dbReference type="InterPro" id="IPR015421">
    <property type="entry name" value="PyrdxlP-dep_Trfase_major"/>
</dbReference>
<dbReference type="GO" id="GO:0016740">
    <property type="term" value="F:transferase activity"/>
    <property type="evidence" value="ECO:0007669"/>
    <property type="project" value="UniProtKB-KW"/>
</dbReference>
<reference evidence="4 5" key="1">
    <citation type="submission" date="2023-05" db="EMBL/GenBank/DDBJ databases">
        <title>Lithophilousrod everest ZFBP1038 complete genpme.</title>
        <authorList>
            <person name="Tian M."/>
        </authorList>
    </citation>
    <scope>NUCLEOTIDE SEQUENCE [LARGE SCALE GENOMIC DNA]</scope>
    <source>
        <strain evidence="4 5">ZFBP1038</strain>
    </source>
</reference>
<organism evidence="4 5">
    <name type="scientific">Saxibacter everestensis</name>
    <dbReference type="NCBI Taxonomy" id="2909229"/>
    <lineage>
        <taxon>Bacteria</taxon>
        <taxon>Bacillati</taxon>
        <taxon>Actinomycetota</taxon>
        <taxon>Actinomycetes</taxon>
        <taxon>Micrococcales</taxon>
        <taxon>Brevibacteriaceae</taxon>
        <taxon>Saxibacter</taxon>
    </lineage>
</organism>
<dbReference type="Gene3D" id="3.40.640.10">
    <property type="entry name" value="Type I PLP-dependent aspartate aminotransferase-like (Major domain)"/>
    <property type="match status" value="1"/>
</dbReference>
<comment type="cofactor">
    <cofactor evidence="1 3">
        <name>pyridoxal 5'-phosphate</name>
        <dbReference type="ChEBI" id="CHEBI:597326"/>
    </cofactor>
</comment>
<dbReference type="RefSeq" id="WP_349639857.1">
    <property type="nucleotide sequence ID" value="NZ_CP090958.1"/>
</dbReference>
<comment type="similarity">
    <text evidence="3">Belongs to the trans-sulfuration enzymes family.</text>
</comment>
<dbReference type="Pfam" id="PF01053">
    <property type="entry name" value="Cys_Met_Meta_PP"/>
    <property type="match status" value="1"/>
</dbReference>
<keyword evidence="5" id="KW-1185">Reference proteome</keyword>
<dbReference type="InterPro" id="IPR015422">
    <property type="entry name" value="PyrdxlP-dep_Trfase_small"/>
</dbReference>
<name>A0ABY8QXD5_9MICO</name>
<dbReference type="PANTHER" id="PTHR11808">
    <property type="entry name" value="TRANS-SULFURATION ENZYME FAMILY MEMBER"/>
    <property type="match status" value="1"/>
</dbReference>
<protein>
    <submittedName>
        <fullName evidence="4">PLP-dependent transferase</fullName>
    </submittedName>
</protein>
<sequence>MTHIAAGSSLYTRTVVAGRPAKVPDAPVVSPLTMSSTYVADHDSQQPPGRTYARSSQPNWEDLEATIADLESARDALVFSSGTAAMDAALSLLPAHGTVVSHRHLYAGSLVLMRDHVETRGITFMSCDFTDLAETRQTVEQAAGQGPIMVWAESSTNPMIEVLDLPSLAKITQDCGGTLVVDNTFTTPLLVRPLEHGADLVVHSVTKYLSGHSDVVAGAIAVRDEATAERLHDYRTHRGAILGPQEAWLALRGIRTLGVRLDRASQNASELAARLARHPAVAHVYHPSLPADPGHQLAKSLWSDFGGMLSFVPAGDSEQERVARADAAISRAKLLVSATSLGGVESSWERRHRHGEPGTVPAATIRISTGIEHIDDLWADIDQALSD</sequence>
<evidence type="ECO:0000313" key="5">
    <source>
        <dbReference type="Proteomes" id="UP001209083"/>
    </source>
</evidence>
<proteinExistence type="inferred from homology"/>
<evidence type="ECO:0000256" key="2">
    <source>
        <dbReference type="ARBA" id="ARBA00022898"/>
    </source>
</evidence>
<dbReference type="PIRSF" id="PIRSF001434">
    <property type="entry name" value="CGS"/>
    <property type="match status" value="1"/>
</dbReference>
<dbReference type="Proteomes" id="UP001209083">
    <property type="component" value="Chromosome"/>
</dbReference>